<evidence type="ECO:0000256" key="1">
    <source>
        <dbReference type="ARBA" id="ARBA00022729"/>
    </source>
</evidence>
<accession>C7RUU3</accession>
<evidence type="ECO:0000256" key="4">
    <source>
        <dbReference type="ARBA" id="ARBA00023237"/>
    </source>
</evidence>
<comment type="subcellular location">
    <subcellularLocation>
        <location evidence="6">Cell outer membrane</location>
        <topology evidence="6">Lipid-anchor</topology>
    </subcellularLocation>
</comment>
<dbReference type="GO" id="GO:0009279">
    <property type="term" value="C:cell outer membrane"/>
    <property type="evidence" value="ECO:0007669"/>
    <property type="project" value="UniProtKB-SubCell"/>
</dbReference>
<dbReference type="GO" id="GO:1990351">
    <property type="term" value="C:transporter complex"/>
    <property type="evidence" value="ECO:0007669"/>
    <property type="project" value="TreeGrafter"/>
</dbReference>
<keyword evidence="5 6" id="KW-0449">Lipoprotein</keyword>
<dbReference type="KEGG" id="app:CAP2UW1_3065"/>
<dbReference type="InterPro" id="IPR007485">
    <property type="entry name" value="LPS_assembly_LptE"/>
</dbReference>
<dbReference type="PANTHER" id="PTHR38098">
    <property type="entry name" value="LPS-ASSEMBLY LIPOPROTEIN LPTE"/>
    <property type="match status" value="1"/>
</dbReference>
<dbReference type="GO" id="GO:0043165">
    <property type="term" value="P:Gram-negative-bacterium-type cell outer membrane assembly"/>
    <property type="evidence" value="ECO:0007669"/>
    <property type="project" value="UniProtKB-UniRule"/>
</dbReference>
<dbReference type="EMBL" id="CP001715">
    <property type="protein sequence ID" value="ACV36338.1"/>
    <property type="molecule type" value="Genomic_DNA"/>
</dbReference>
<dbReference type="HOGENOM" id="CLU_103309_0_2_4"/>
<sequence precursor="true">MRVALPCNTLLALLLAVALLAGCGFQLRGSYSLPYESLYVEMPDYSVIGATLRRAIRSSGTTRLALTRSDAEATLLPGAEYRDRVILSVSSGGRVSELRLRYLYNYRLIDARGRDLVPPGSIEMVRDLTYDDSNILAKQQEEALLWRDMENDLVQQLMRKLAAVKPVFQPVDG</sequence>
<gene>
    <name evidence="6" type="primary">lptE</name>
    <name evidence="7" type="ordered locus">CAP2UW1_3065</name>
</gene>
<evidence type="ECO:0000256" key="2">
    <source>
        <dbReference type="ARBA" id="ARBA00023136"/>
    </source>
</evidence>
<dbReference type="AlphaFoldDB" id="C7RUU3"/>
<comment type="subunit">
    <text evidence="6">Component of the lipopolysaccharide transport and assembly complex. Interacts with LptD.</text>
</comment>
<evidence type="ECO:0000256" key="6">
    <source>
        <dbReference type="HAMAP-Rule" id="MF_01186"/>
    </source>
</evidence>
<reference evidence="7" key="2">
    <citation type="submission" date="2009-09" db="EMBL/GenBank/DDBJ databases">
        <title>Complete sequence of chromosome of Candidatus Accumulibacter phosphatis clade IIA str. UW-1.</title>
        <authorList>
            <consortium name="US DOE Joint Genome Institute"/>
            <person name="Martin H.G."/>
            <person name="Ivanova N."/>
            <person name="Kunin V."/>
            <person name="Warnecke F."/>
            <person name="Barry K."/>
            <person name="He S."/>
            <person name="Salamov A."/>
            <person name="Szeto E."/>
            <person name="Dalin E."/>
            <person name="Pangilinan J.L."/>
            <person name="Lapidus A."/>
            <person name="Lowry S."/>
            <person name="Kyrpides N.C."/>
            <person name="McMahon K.D."/>
            <person name="Hugenholtz P."/>
        </authorList>
    </citation>
    <scope>NUCLEOTIDE SEQUENCE [LARGE SCALE GENOMIC DNA]</scope>
    <source>
        <strain evidence="7">UW-1</strain>
    </source>
</reference>
<dbReference type="HAMAP" id="MF_01186">
    <property type="entry name" value="LPS_assembly_LptE"/>
    <property type="match status" value="1"/>
</dbReference>
<evidence type="ECO:0000256" key="3">
    <source>
        <dbReference type="ARBA" id="ARBA00023139"/>
    </source>
</evidence>
<keyword evidence="2 6" id="KW-0472">Membrane</keyword>
<dbReference type="OrthoDB" id="5298094at2"/>
<dbReference type="GO" id="GO:0001530">
    <property type="term" value="F:lipopolysaccharide binding"/>
    <property type="evidence" value="ECO:0007669"/>
    <property type="project" value="TreeGrafter"/>
</dbReference>
<dbReference type="PANTHER" id="PTHR38098:SF1">
    <property type="entry name" value="LPS-ASSEMBLY LIPOPROTEIN LPTE"/>
    <property type="match status" value="1"/>
</dbReference>
<dbReference type="Pfam" id="PF04390">
    <property type="entry name" value="LptE"/>
    <property type="match status" value="1"/>
</dbReference>
<dbReference type="GO" id="GO:0015920">
    <property type="term" value="P:lipopolysaccharide transport"/>
    <property type="evidence" value="ECO:0007669"/>
    <property type="project" value="TreeGrafter"/>
</dbReference>
<dbReference type="Gene3D" id="3.30.160.150">
    <property type="entry name" value="Lipoprotein like domain"/>
    <property type="match status" value="1"/>
</dbReference>
<organism evidence="7">
    <name type="scientific">Accumulibacter regalis</name>
    <dbReference type="NCBI Taxonomy" id="522306"/>
    <lineage>
        <taxon>Bacteria</taxon>
        <taxon>Pseudomonadati</taxon>
        <taxon>Pseudomonadota</taxon>
        <taxon>Betaproteobacteria</taxon>
        <taxon>Candidatus Accumulibacter</taxon>
    </lineage>
</organism>
<proteinExistence type="inferred from homology"/>
<dbReference type="eggNOG" id="COG2980">
    <property type="taxonomic scope" value="Bacteria"/>
</dbReference>
<dbReference type="PROSITE" id="PS51257">
    <property type="entry name" value="PROKAR_LIPOPROTEIN"/>
    <property type="match status" value="1"/>
</dbReference>
<name>C7RUU3_ACCRE</name>
<protein>
    <recommendedName>
        <fullName evidence="6">LPS-assembly lipoprotein LptE</fullName>
    </recommendedName>
</protein>
<comment type="similarity">
    <text evidence="6">Belongs to the LptE lipoprotein family.</text>
</comment>
<dbReference type="STRING" id="522306.CAP2UW1_3065"/>
<comment type="function">
    <text evidence="6">Together with LptD, is involved in the assembly of lipopolysaccharide (LPS) at the surface of the outer membrane. Required for the proper assembly of LptD. Binds LPS and may serve as the LPS recognition site at the outer membrane.</text>
</comment>
<keyword evidence="1 6" id="KW-0732">Signal</keyword>
<evidence type="ECO:0000256" key="5">
    <source>
        <dbReference type="ARBA" id="ARBA00023288"/>
    </source>
</evidence>
<evidence type="ECO:0000313" key="7">
    <source>
        <dbReference type="EMBL" id="ACV36338.1"/>
    </source>
</evidence>
<reference evidence="7" key="1">
    <citation type="submission" date="2009-08" db="EMBL/GenBank/DDBJ databases">
        <authorList>
            <consortium name="US DOE Joint Genome Institute"/>
            <person name="Lucas S."/>
            <person name="Copeland A."/>
            <person name="Lapidus A."/>
            <person name="Glavina del Rio T."/>
            <person name="Dalin E."/>
            <person name="Tice H."/>
            <person name="Bruce D."/>
            <person name="Barry K."/>
            <person name="Pitluck S."/>
            <person name="Lowry S."/>
            <person name="Larimer F."/>
            <person name="Land M."/>
            <person name="Hauser L."/>
            <person name="Kyrpides N."/>
            <person name="Ivanova N."/>
            <person name="McMahon K.D."/>
            <person name="Hugenholtz P."/>
        </authorList>
    </citation>
    <scope>NUCLEOTIDE SEQUENCE</scope>
    <source>
        <strain evidence="7">UW-1</strain>
    </source>
</reference>
<keyword evidence="4 6" id="KW-0998">Cell outer membrane</keyword>
<keyword evidence="3 6" id="KW-0564">Palmitate</keyword>